<evidence type="ECO:0000313" key="9">
    <source>
        <dbReference type="EMBL" id="CAG9857776.1"/>
    </source>
</evidence>
<evidence type="ECO:0000256" key="2">
    <source>
        <dbReference type="ARBA" id="ARBA00023015"/>
    </source>
</evidence>
<dbReference type="GO" id="GO:0005789">
    <property type="term" value="C:endoplasmic reticulum membrane"/>
    <property type="evidence" value="ECO:0007669"/>
    <property type="project" value="UniProtKB-SubCell"/>
</dbReference>
<keyword evidence="3" id="KW-0238">DNA-binding</keyword>
<proteinExistence type="predicted"/>
<feature type="domain" description="BZIP" evidence="8">
    <location>
        <begin position="245"/>
        <end position="308"/>
    </location>
</feature>
<gene>
    <name evidence="9" type="ORF">PHYEVI_LOCUS4175</name>
</gene>
<dbReference type="SMART" id="SM00338">
    <property type="entry name" value="BRLZ"/>
    <property type="match status" value="1"/>
</dbReference>
<organism evidence="9 10">
    <name type="scientific">Phyllotreta striolata</name>
    <name type="common">Striped flea beetle</name>
    <name type="synonym">Crioceris striolata</name>
    <dbReference type="NCBI Taxonomy" id="444603"/>
    <lineage>
        <taxon>Eukaryota</taxon>
        <taxon>Metazoa</taxon>
        <taxon>Ecdysozoa</taxon>
        <taxon>Arthropoda</taxon>
        <taxon>Hexapoda</taxon>
        <taxon>Insecta</taxon>
        <taxon>Pterygota</taxon>
        <taxon>Neoptera</taxon>
        <taxon>Endopterygota</taxon>
        <taxon>Coleoptera</taxon>
        <taxon>Polyphaga</taxon>
        <taxon>Cucujiformia</taxon>
        <taxon>Chrysomeloidea</taxon>
        <taxon>Chrysomelidae</taxon>
        <taxon>Galerucinae</taxon>
        <taxon>Alticini</taxon>
        <taxon>Phyllotreta</taxon>
    </lineage>
</organism>
<dbReference type="GO" id="GO:0000978">
    <property type="term" value="F:RNA polymerase II cis-regulatory region sequence-specific DNA binding"/>
    <property type="evidence" value="ECO:0007669"/>
    <property type="project" value="TreeGrafter"/>
</dbReference>
<evidence type="ECO:0000256" key="4">
    <source>
        <dbReference type="ARBA" id="ARBA00023163"/>
    </source>
</evidence>
<keyword evidence="4" id="KW-0804">Transcription</keyword>
<dbReference type="PROSITE" id="PS50217">
    <property type="entry name" value="BZIP"/>
    <property type="match status" value="1"/>
</dbReference>
<dbReference type="PANTHER" id="PTHR45996">
    <property type="entry name" value="AGAP001464-PB"/>
    <property type="match status" value="1"/>
</dbReference>
<evidence type="ECO:0000256" key="1">
    <source>
        <dbReference type="ARBA" id="ARBA00004648"/>
    </source>
</evidence>
<keyword evidence="5" id="KW-0539">Nucleus</keyword>
<feature type="region of interest" description="Disordered" evidence="7">
    <location>
        <begin position="419"/>
        <end position="479"/>
    </location>
</feature>
<dbReference type="Proteomes" id="UP001153712">
    <property type="component" value="Chromosome 15"/>
</dbReference>
<name>A0A9N9TGQ4_PHYSR</name>
<feature type="region of interest" description="Disordered" evidence="7">
    <location>
        <begin position="66"/>
        <end position="87"/>
    </location>
</feature>
<evidence type="ECO:0000313" key="10">
    <source>
        <dbReference type="Proteomes" id="UP001153712"/>
    </source>
</evidence>
<dbReference type="PANTHER" id="PTHR45996:SF3">
    <property type="entry name" value="CREB-H TRANSCRIPTION FACTOR HOMOLOG LET-607"/>
    <property type="match status" value="1"/>
</dbReference>
<dbReference type="EMBL" id="OU900108">
    <property type="protein sequence ID" value="CAG9857776.1"/>
    <property type="molecule type" value="Genomic_DNA"/>
</dbReference>
<evidence type="ECO:0000256" key="5">
    <source>
        <dbReference type="ARBA" id="ARBA00023242"/>
    </source>
</evidence>
<dbReference type="Pfam" id="PF00170">
    <property type="entry name" value="bZIP_1"/>
    <property type="match status" value="1"/>
</dbReference>
<dbReference type="GO" id="GO:0000981">
    <property type="term" value="F:DNA-binding transcription factor activity, RNA polymerase II-specific"/>
    <property type="evidence" value="ECO:0007669"/>
    <property type="project" value="TreeGrafter"/>
</dbReference>
<evidence type="ECO:0000259" key="8">
    <source>
        <dbReference type="PROSITE" id="PS50217"/>
    </source>
</evidence>
<dbReference type="OrthoDB" id="674948at2759"/>
<keyword evidence="2" id="KW-0805">Transcription regulation</keyword>
<dbReference type="InterPro" id="IPR004827">
    <property type="entry name" value="bZIP"/>
</dbReference>
<evidence type="ECO:0000256" key="6">
    <source>
        <dbReference type="SAM" id="Coils"/>
    </source>
</evidence>
<evidence type="ECO:0000256" key="7">
    <source>
        <dbReference type="SAM" id="MobiDB-lite"/>
    </source>
</evidence>
<dbReference type="InterPro" id="IPR051381">
    <property type="entry name" value="CREB_ATF_subfamily"/>
</dbReference>
<feature type="coiled-coil region" evidence="6">
    <location>
        <begin position="270"/>
        <end position="304"/>
    </location>
</feature>
<keyword evidence="10" id="KW-1185">Reference proteome</keyword>
<evidence type="ECO:0000256" key="3">
    <source>
        <dbReference type="ARBA" id="ARBA00023125"/>
    </source>
</evidence>
<dbReference type="AlphaFoldDB" id="A0A9N9TGQ4"/>
<dbReference type="InterPro" id="IPR046347">
    <property type="entry name" value="bZIP_sf"/>
</dbReference>
<dbReference type="CDD" id="cd14689">
    <property type="entry name" value="bZIP_CREB3"/>
    <property type="match status" value="1"/>
</dbReference>
<reference evidence="9" key="1">
    <citation type="submission" date="2022-01" db="EMBL/GenBank/DDBJ databases">
        <authorList>
            <person name="King R."/>
        </authorList>
    </citation>
    <scope>NUCLEOTIDE SEQUENCE</scope>
</reference>
<accession>A0A9N9TGQ4</accession>
<keyword evidence="6" id="KW-0175">Coiled coil</keyword>
<sequence>MSALDHLNSSGEEAASDLDTMDVSLSSISCQDDLMTSDFFDSVMSLENDVDGLLTNFDEEINLSSSDVCSGSGSISGSGSVPSPRSLSSSDYLDGFDDYNDVQQLEGFSEVIHGQLDGFNDTNPDEFDTKHGRVKVERLDAPDEVITKRKQPTRILIQNPNNKKFITKPIVVDDRRQQPIIKILPLNLNNVKILRTNTPIVNRSTTKQPKYNQSVALTDEERRLLAKEGINLPVHRPLTKTDERELKRIRRKIRNKISAQESRKRKKEYVDDLEAKVRRGLDENKTLQQRCERLRKHNRLLAERVKRLQSFVCGGASKAAPSTCLMVVLLSALLVSLPNLRLFDKGTVQNDEGNNGERSVAVRRSLLSSQQTAEDGWSMEDLLVFKDEEDFESRQDELALDNSTDEEIAKILDELTSNYSKNKGKSSEGPIGGGFFLSPPGKNGDFGGGRVTEGGFIEPDIDEYTGDEPPTDEIMGMGVKRGGSDFGYLGDGMRRIVSTTVGLFNGVKTEEK</sequence>
<protein>
    <recommendedName>
        <fullName evidence="8">BZIP domain-containing protein</fullName>
    </recommendedName>
</protein>
<dbReference type="Gene3D" id="1.20.5.170">
    <property type="match status" value="1"/>
</dbReference>
<dbReference type="GO" id="GO:0005634">
    <property type="term" value="C:nucleus"/>
    <property type="evidence" value="ECO:0007669"/>
    <property type="project" value="UniProtKB-ARBA"/>
</dbReference>
<feature type="compositionally biased region" description="Acidic residues" evidence="7">
    <location>
        <begin position="459"/>
        <end position="471"/>
    </location>
</feature>
<comment type="subcellular location">
    <subcellularLocation>
        <location evidence="1">Endoplasmic reticulum membrane</location>
        <topology evidence="1">Single-pass type II membrane protein</topology>
    </subcellularLocation>
</comment>
<dbReference type="PROSITE" id="PS00036">
    <property type="entry name" value="BZIP_BASIC"/>
    <property type="match status" value="1"/>
</dbReference>
<dbReference type="SUPFAM" id="SSF57959">
    <property type="entry name" value="Leucine zipper domain"/>
    <property type="match status" value="1"/>
</dbReference>